<accession>A0A8D9PDX8</accession>
<dbReference type="Gene3D" id="3.40.50.300">
    <property type="entry name" value="P-loop containing nucleotide triphosphate hydrolases"/>
    <property type="match status" value="1"/>
</dbReference>
<feature type="region of interest" description="Disordered" evidence="1">
    <location>
        <begin position="1"/>
        <end position="49"/>
    </location>
</feature>
<evidence type="ECO:0000313" key="2">
    <source>
        <dbReference type="EMBL" id="DAD55490.1"/>
    </source>
</evidence>
<feature type="compositionally biased region" description="Basic residues" evidence="1">
    <location>
        <begin position="30"/>
        <end position="49"/>
    </location>
</feature>
<protein>
    <submittedName>
        <fullName evidence="2">NTPase</fullName>
    </submittedName>
</protein>
<dbReference type="SUPFAM" id="SSF52540">
    <property type="entry name" value="P-loop containing nucleoside triphosphate hydrolases"/>
    <property type="match status" value="1"/>
</dbReference>
<dbReference type="EMBL" id="BK032494">
    <property type="protein sequence ID" value="DAD55490.1"/>
    <property type="molecule type" value="Genomic_DNA"/>
</dbReference>
<reference evidence="2" key="1">
    <citation type="journal article" date="2021" name="Proc. Natl. Acad. Sci. U.S.A.">
        <title>A Catalog of Tens of Thousands of Viruses from Human Metagenomes Reveals Hidden Associations with Chronic Diseases.</title>
        <authorList>
            <person name="Tisza M.J."/>
            <person name="Buck C.B."/>
        </authorList>
    </citation>
    <scope>NUCLEOTIDE SEQUENCE</scope>
    <source>
        <strain evidence="2">Ct6nR3</strain>
    </source>
</reference>
<evidence type="ECO:0000256" key="1">
    <source>
        <dbReference type="SAM" id="MobiDB-lite"/>
    </source>
</evidence>
<name>A0A8D9PDX8_9VIRU</name>
<sequence length="299" mass="33585">MLARQWRNGRQKLRSWSPPCRWPCQPSRSSRQRARKPRPRSQSRHRYRTISCPKKCRSTKRPACQSEAILSNRNKGKGTANDAQIVAVIGASGMGKSSYIKGDLLRSYDRLLIWSPLEETDKYAGFCKGVVIRGKITALITAVKANTKSIVYVPTGSSSDVKKQFDDFCAVAWTMEGATVLVEELSQVTMASWSPPAWRKLSTAGRHKGMKLIGTAQRPASIDKDFLGNCTEIRCYRVNYDNDAKVMSDSLNLKTIYERGPMDVTVAVKPHEQIRTLPKYAFFHKNPDLSVRSGINKSP</sequence>
<organism evidence="2">
    <name type="scientific">Corticoviridae sp</name>
    <dbReference type="NCBI Taxonomy" id="2832474"/>
    <lineage>
        <taxon>Viruses</taxon>
        <taxon>Varidnaviria</taxon>
        <taxon>Abadenavirae</taxon>
        <taxon>Produgelaviricota</taxon>
        <taxon>Belvinaviricetes</taxon>
        <taxon>Vinavirales</taxon>
        <taxon>Corticoviridae</taxon>
    </lineage>
</organism>
<dbReference type="InterPro" id="IPR027417">
    <property type="entry name" value="P-loop_NTPase"/>
</dbReference>
<proteinExistence type="predicted"/>